<dbReference type="OrthoDB" id="1600564at2759"/>
<evidence type="ECO:0008006" key="4">
    <source>
        <dbReference type="Google" id="ProtNLM"/>
    </source>
</evidence>
<dbReference type="Proteomes" id="UP000070444">
    <property type="component" value="Unassembled WGS sequence"/>
</dbReference>
<organism evidence="2 3">
    <name type="scientific">Conidiobolus coronatus (strain ATCC 28846 / CBS 209.66 / NRRL 28638)</name>
    <name type="common">Delacroixia coronata</name>
    <dbReference type="NCBI Taxonomy" id="796925"/>
    <lineage>
        <taxon>Eukaryota</taxon>
        <taxon>Fungi</taxon>
        <taxon>Fungi incertae sedis</taxon>
        <taxon>Zoopagomycota</taxon>
        <taxon>Entomophthoromycotina</taxon>
        <taxon>Entomophthoromycetes</taxon>
        <taxon>Entomophthorales</taxon>
        <taxon>Ancylistaceae</taxon>
        <taxon>Conidiobolus</taxon>
    </lineage>
</organism>
<dbReference type="InterPro" id="IPR001087">
    <property type="entry name" value="GDSL"/>
</dbReference>
<sequence>MKSILFYSSFVLNLSALSVKSSIDLYIVGDSLSDNANTWTLTNAKRPDARVYPAHKYTNGLVWNEYLSEQYPNINVKNYAAGGSTTDGDVLRLDTDVPSLKEQALQISSELAKPERKKCGVHPKNRKLAVVWGGSNDF</sequence>
<accession>A0A137NRP5</accession>
<name>A0A137NRP5_CONC2</name>
<feature type="non-terminal residue" evidence="2">
    <location>
        <position position="138"/>
    </location>
</feature>
<gene>
    <name evidence="2" type="ORF">CONCODRAFT_12961</name>
</gene>
<reference evidence="2 3" key="1">
    <citation type="journal article" date="2015" name="Genome Biol. Evol.">
        <title>Phylogenomic analyses indicate that early fungi evolved digesting cell walls of algal ancestors of land plants.</title>
        <authorList>
            <person name="Chang Y."/>
            <person name="Wang S."/>
            <person name="Sekimoto S."/>
            <person name="Aerts A.L."/>
            <person name="Choi C."/>
            <person name="Clum A."/>
            <person name="LaButti K.M."/>
            <person name="Lindquist E.A."/>
            <person name="Yee Ngan C."/>
            <person name="Ohm R.A."/>
            <person name="Salamov A.A."/>
            <person name="Grigoriev I.V."/>
            <person name="Spatafora J.W."/>
            <person name="Berbee M.L."/>
        </authorList>
    </citation>
    <scope>NUCLEOTIDE SEQUENCE [LARGE SCALE GENOMIC DNA]</scope>
    <source>
        <strain evidence="2 3">NRRL 28638</strain>
    </source>
</reference>
<feature type="chain" id="PRO_5007294020" description="Carbohydrate esterase family 16 protein" evidence="1">
    <location>
        <begin position="17"/>
        <end position="138"/>
    </location>
</feature>
<keyword evidence="3" id="KW-1185">Reference proteome</keyword>
<evidence type="ECO:0000313" key="2">
    <source>
        <dbReference type="EMBL" id="KXN65436.1"/>
    </source>
</evidence>
<dbReference type="Pfam" id="PF00657">
    <property type="entry name" value="Lipase_GDSL"/>
    <property type="match status" value="1"/>
</dbReference>
<evidence type="ECO:0000256" key="1">
    <source>
        <dbReference type="SAM" id="SignalP"/>
    </source>
</evidence>
<feature type="signal peptide" evidence="1">
    <location>
        <begin position="1"/>
        <end position="16"/>
    </location>
</feature>
<dbReference type="GO" id="GO:0016788">
    <property type="term" value="F:hydrolase activity, acting on ester bonds"/>
    <property type="evidence" value="ECO:0007669"/>
    <property type="project" value="InterPro"/>
</dbReference>
<dbReference type="Gene3D" id="3.40.50.1110">
    <property type="entry name" value="SGNH hydrolase"/>
    <property type="match status" value="1"/>
</dbReference>
<dbReference type="InterPro" id="IPR036514">
    <property type="entry name" value="SGNH_hydro_sf"/>
</dbReference>
<proteinExistence type="predicted"/>
<dbReference type="SUPFAM" id="SSF52266">
    <property type="entry name" value="SGNH hydrolase"/>
    <property type="match status" value="1"/>
</dbReference>
<protein>
    <recommendedName>
        <fullName evidence="4">Carbohydrate esterase family 16 protein</fullName>
    </recommendedName>
</protein>
<evidence type="ECO:0000313" key="3">
    <source>
        <dbReference type="Proteomes" id="UP000070444"/>
    </source>
</evidence>
<dbReference type="AlphaFoldDB" id="A0A137NRP5"/>
<dbReference type="EMBL" id="KQ964880">
    <property type="protein sequence ID" value="KXN65436.1"/>
    <property type="molecule type" value="Genomic_DNA"/>
</dbReference>
<keyword evidence="1" id="KW-0732">Signal</keyword>